<reference evidence="1 2" key="1">
    <citation type="journal article" date="2019" name="Int. J. Syst. Evol. Microbiol.">
        <title>The Global Catalogue of Microorganisms (GCM) 10K type strain sequencing project: providing services to taxonomists for standard genome sequencing and annotation.</title>
        <authorList>
            <consortium name="The Broad Institute Genomics Platform"/>
            <consortium name="The Broad Institute Genome Sequencing Center for Infectious Disease"/>
            <person name="Wu L."/>
            <person name="Ma J."/>
        </authorList>
    </citation>
    <scope>NUCLEOTIDE SEQUENCE [LARGE SCALE GENOMIC DNA]</scope>
    <source>
        <strain evidence="1 2">JCM 15089</strain>
    </source>
</reference>
<keyword evidence="2" id="KW-1185">Reference proteome</keyword>
<organism evidence="1 2">
    <name type="scientific">Rhizomicrobium electricum</name>
    <dbReference type="NCBI Taxonomy" id="480070"/>
    <lineage>
        <taxon>Bacteria</taxon>
        <taxon>Pseudomonadati</taxon>
        <taxon>Pseudomonadota</taxon>
        <taxon>Alphaproteobacteria</taxon>
        <taxon>Micropepsales</taxon>
        <taxon>Micropepsaceae</taxon>
        <taxon>Rhizomicrobium</taxon>
    </lineage>
</organism>
<name>A0ABN1EZT2_9PROT</name>
<evidence type="ECO:0000313" key="1">
    <source>
        <dbReference type="EMBL" id="GAA0578671.1"/>
    </source>
</evidence>
<dbReference type="EMBL" id="BAAADD010000008">
    <property type="protein sequence ID" value="GAA0578671.1"/>
    <property type="molecule type" value="Genomic_DNA"/>
</dbReference>
<protein>
    <submittedName>
        <fullName evidence="1">Uncharacterized protein</fullName>
    </submittedName>
</protein>
<gene>
    <name evidence="1" type="ORF">GCM10008942_29430</name>
</gene>
<accession>A0ABN1EZT2</accession>
<proteinExistence type="predicted"/>
<evidence type="ECO:0000313" key="2">
    <source>
        <dbReference type="Proteomes" id="UP001499951"/>
    </source>
</evidence>
<sequence>MRVLMARELNGGGRQRKGFSAPAGTKSLEVDPVEQIQHALPYVGRGRHDHRGDAGCHHGVFDRRGAVRVAPEAG</sequence>
<comment type="caution">
    <text evidence="1">The sequence shown here is derived from an EMBL/GenBank/DDBJ whole genome shotgun (WGS) entry which is preliminary data.</text>
</comment>
<dbReference type="Proteomes" id="UP001499951">
    <property type="component" value="Unassembled WGS sequence"/>
</dbReference>